<evidence type="ECO:0000256" key="1">
    <source>
        <dbReference type="SAM" id="SignalP"/>
    </source>
</evidence>
<reference evidence="3" key="1">
    <citation type="submission" date="2019-09" db="EMBL/GenBank/DDBJ databases">
        <authorList>
            <person name="Jung D.-H."/>
        </authorList>
    </citation>
    <scope>NUCLEOTIDE SEQUENCE [LARGE SCALE GENOMIC DNA]</scope>
    <source>
        <strain evidence="3">JA-25</strain>
    </source>
</reference>
<dbReference type="Gene3D" id="3.20.20.80">
    <property type="entry name" value="Glycosidases"/>
    <property type="match status" value="1"/>
</dbReference>
<gene>
    <name evidence="2" type="ORF">F7231_04210</name>
</gene>
<feature type="signal peptide" evidence="1">
    <location>
        <begin position="1"/>
        <end position="21"/>
    </location>
</feature>
<accession>A0ABX0QF47</accession>
<dbReference type="InterPro" id="IPR017853">
    <property type="entry name" value="GH"/>
</dbReference>
<proteinExistence type="predicted"/>
<dbReference type="PANTHER" id="PTHR36447">
    <property type="entry name" value="BETA-GALACTOSIDASE GANA"/>
    <property type="match status" value="1"/>
</dbReference>
<feature type="chain" id="PRO_5045342371" description="Glycoside hydrolase family 42 N-terminal domain-containing protein" evidence="1">
    <location>
        <begin position="22"/>
        <end position="534"/>
    </location>
</feature>
<keyword evidence="1" id="KW-0732">Signal</keyword>
<dbReference type="PANTHER" id="PTHR36447:SF2">
    <property type="entry name" value="BETA-GALACTOSIDASE YESZ"/>
    <property type="match status" value="1"/>
</dbReference>
<evidence type="ECO:0000313" key="2">
    <source>
        <dbReference type="EMBL" id="NID09363.1"/>
    </source>
</evidence>
<dbReference type="SUPFAM" id="SSF51445">
    <property type="entry name" value="(Trans)glycosidases"/>
    <property type="match status" value="1"/>
</dbReference>
<organism evidence="2 3">
    <name type="scientific">Fibrivirga algicola</name>
    <dbReference type="NCBI Taxonomy" id="2950420"/>
    <lineage>
        <taxon>Bacteria</taxon>
        <taxon>Pseudomonadati</taxon>
        <taxon>Bacteroidota</taxon>
        <taxon>Cytophagia</taxon>
        <taxon>Cytophagales</taxon>
        <taxon>Spirosomataceae</taxon>
        <taxon>Fibrivirga</taxon>
    </lineage>
</organism>
<reference evidence="3" key="2">
    <citation type="submission" date="2023-07" db="EMBL/GenBank/DDBJ databases">
        <authorList>
            <person name="Jung D.-H."/>
        </authorList>
    </citation>
    <scope>NUCLEOTIDE SEQUENCE [LARGE SCALE GENOMIC DNA]</scope>
    <source>
        <strain evidence="3">JA-25</strain>
    </source>
</reference>
<dbReference type="EMBL" id="WAEL01000001">
    <property type="protein sequence ID" value="NID09363.1"/>
    <property type="molecule type" value="Genomic_DNA"/>
</dbReference>
<sequence>MNPFRHVRLLALLLISSISFAQQTVSSKADGNATVITITAPTQTITVRVENAAAAVVAPVDAVSVEATKPVTKPVVIVPELNVQPVTTGFTDHKVPTRRWLGLGLMLFNQQADGSMTADDQELLTYSAQKGANYVHASLDWNRAEPATLADGQYDFRLYDDLLAKAAANGLKVWFRIAMARSDNSNKQRSGKAFIDESEMIRDLQGRVCNDAGAYMGSFDSEGFLSKVDGFVTAAVRHVQASPYANVVLGFSLVTNVRQEGCFPMDNQINGAGYQTTYDFSDASLAVFRERLRAKYNSVGSLNKSWGASYANFDQVQFPAVSGEGHLISFFSNAQKDLYSHREQSIANLANRFDKTVKAVSGKLYTATEYGSLFDPLSIARGTMTIAPLIDADGIKQNDQPNYDLRRSVALSLRDYSPRRFAATEVDGNWHDLSEQIYQIEEFYRAGGSMACIHQIYPPGKGAAEAKPRITNILTPAIVASLSLPVSNSYQATYTVDWARLVNDTWMNGQKQAFPEFNAATENGSKRVRIVIKK</sequence>
<comment type="caution">
    <text evidence="2">The sequence shown here is derived from an EMBL/GenBank/DDBJ whole genome shotgun (WGS) entry which is preliminary data.</text>
</comment>
<evidence type="ECO:0000313" key="3">
    <source>
        <dbReference type="Proteomes" id="UP000606008"/>
    </source>
</evidence>
<name>A0ABX0QF47_9BACT</name>
<dbReference type="Proteomes" id="UP000606008">
    <property type="component" value="Unassembled WGS sequence"/>
</dbReference>
<keyword evidence="3" id="KW-1185">Reference proteome</keyword>
<dbReference type="RefSeq" id="WP_166690995.1">
    <property type="nucleotide sequence ID" value="NZ_WAEL01000001.1"/>
</dbReference>
<dbReference type="InterPro" id="IPR003476">
    <property type="entry name" value="Glyco_hydro_42"/>
</dbReference>
<evidence type="ECO:0008006" key="4">
    <source>
        <dbReference type="Google" id="ProtNLM"/>
    </source>
</evidence>
<protein>
    <recommendedName>
        <fullName evidence="4">Glycoside hydrolase family 42 N-terminal domain-containing protein</fullName>
    </recommendedName>
</protein>